<keyword evidence="1" id="KW-1133">Transmembrane helix</keyword>
<accession>A0A1N5W0H3</accession>
<sequence>MHFTKKEIYGVISIVVVIIVVVSGIAIYSNLTKNTAPVPLSKYVKISNNDLLSNGQNHIYFISWYGCPIGADNSWVLYSFLNSTRDVAPDVVLHKSISGTPALLFLNGTHKLGENISFNYAGVPFGFTSLYMYNETMTGGVYNNAISSSSRVSYALSVLKGNLPESVYQVADKYETQVRIQNQTGSWSSSTGHLVTILIVTGPDGTFVHFWFMYPSFSSKVSPQTVFKNLSTYPQISNAEGQFLNALGGSNVACA</sequence>
<dbReference type="Pfam" id="PF06053">
    <property type="entry name" value="DUF929"/>
    <property type="match status" value="1"/>
</dbReference>
<dbReference type="AlphaFoldDB" id="A0A1N5W0H3"/>
<proteinExistence type="predicted"/>
<dbReference type="EMBL" id="LT671858">
    <property type="protein sequence ID" value="SIM78802.1"/>
    <property type="molecule type" value="Genomic_DNA"/>
</dbReference>
<keyword evidence="1" id="KW-0472">Membrane</keyword>
<keyword evidence="1" id="KW-0812">Transmembrane</keyword>
<feature type="transmembrane region" description="Helical" evidence="1">
    <location>
        <begin position="7"/>
        <end position="28"/>
    </location>
</feature>
<evidence type="ECO:0000313" key="2">
    <source>
        <dbReference type="EMBL" id="SIM78802.1"/>
    </source>
</evidence>
<name>A0A1N5W0H3_9ARCH</name>
<gene>
    <name evidence="2" type="ORF">CSP5_1604</name>
</gene>
<dbReference type="GeneID" id="41588845"/>
<reference evidence="2 3" key="1">
    <citation type="submission" date="2016-04" db="EMBL/GenBank/DDBJ databases">
        <authorList>
            <person name="Evans L.H."/>
            <person name="Alamgir A."/>
            <person name="Owens N."/>
            <person name="Weber N.D."/>
            <person name="Virtaneva K."/>
            <person name="Barbian K."/>
            <person name="Babar A."/>
            <person name="Rosenke K."/>
        </authorList>
    </citation>
    <scope>NUCLEOTIDE SEQUENCE [LARGE SCALE GENOMIC DNA]</scope>
    <source>
        <strain evidence="3">S5(T) (JCM 30642 \VKM B-2941)</strain>
    </source>
</reference>
<protein>
    <recommendedName>
        <fullName evidence="4">DUF929 domain-containing protein</fullName>
    </recommendedName>
</protein>
<dbReference type="RefSeq" id="WP_172399441.1">
    <property type="nucleotide sequence ID" value="NZ_LT671858.1"/>
</dbReference>
<evidence type="ECO:0000256" key="1">
    <source>
        <dbReference type="SAM" id="Phobius"/>
    </source>
</evidence>
<organism evidence="2 3">
    <name type="scientific">Cuniculiplasma divulgatum</name>
    <dbReference type="NCBI Taxonomy" id="1673428"/>
    <lineage>
        <taxon>Archaea</taxon>
        <taxon>Methanobacteriati</taxon>
        <taxon>Thermoplasmatota</taxon>
        <taxon>Thermoplasmata</taxon>
        <taxon>Thermoplasmatales</taxon>
        <taxon>Cuniculiplasmataceae</taxon>
        <taxon>Cuniculiplasma</taxon>
    </lineage>
</organism>
<dbReference type="InterPro" id="IPR009272">
    <property type="entry name" value="DUF929"/>
</dbReference>
<evidence type="ECO:0008006" key="4">
    <source>
        <dbReference type="Google" id="ProtNLM"/>
    </source>
</evidence>
<evidence type="ECO:0000313" key="3">
    <source>
        <dbReference type="Proteomes" id="UP000195607"/>
    </source>
</evidence>
<dbReference type="Proteomes" id="UP000195607">
    <property type="component" value="Chromosome I"/>
</dbReference>